<keyword evidence="1" id="KW-0862">Zinc</keyword>
<dbReference type="WBParaSite" id="nRc.2.0.1.t28398-RA">
    <property type="protein sequence ID" value="nRc.2.0.1.t28398-RA"/>
    <property type="gene ID" value="nRc.2.0.1.g28398"/>
</dbReference>
<dbReference type="InterPro" id="IPR001878">
    <property type="entry name" value="Znf_CCHC"/>
</dbReference>
<dbReference type="Proteomes" id="UP000887565">
    <property type="component" value="Unplaced"/>
</dbReference>
<keyword evidence="1" id="KW-0863">Zinc-finger</keyword>
<dbReference type="PROSITE" id="PS50158">
    <property type="entry name" value="ZF_CCHC"/>
    <property type="match status" value="1"/>
</dbReference>
<evidence type="ECO:0000256" key="1">
    <source>
        <dbReference type="PROSITE-ProRule" id="PRU00047"/>
    </source>
</evidence>
<evidence type="ECO:0000313" key="4">
    <source>
        <dbReference type="Proteomes" id="UP000887565"/>
    </source>
</evidence>
<dbReference type="GO" id="GO:0008270">
    <property type="term" value="F:zinc ion binding"/>
    <property type="evidence" value="ECO:0007669"/>
    <property type="project" value="UniProtKB-KW"/>
</dbReference>
<evidence type="ECO:0000256" key="2">
    <source>
        <dbReference type="SAM" id="MobiDB-lite"/>
    </source>
</evidence>
<reference evidence="5" key="1">
    <citation type="submission" date="2022-11" db="UniProtKB">
        <authorList>
            <consortium name="WormBaseParasite"/>
        </authorList>
    </citation>
    <scope>IDENTIFICATION</scope>
</reference>
<dbReference type="Gene3D" id="4.10.60.10">
    <property type="entry name" value="Zinc finger, CCHC-type"/>
    <property type="match status" value="1"/>
</dbReference>
<accession>A0A915JQL6</accession>
<proteinExistence type="predicted"/>
<feature type="region of interest" description="Disordered" evidence="2">
    <location>
        <begin position="34"/>
        <end position="55"/>
    </location>
</feature>
<name>A0A915JQL6_ROMCU</name>
<dbReference type="GO" id="GO:0003676">
    <property type="term" value="F:nucleic acid binding"/>
    <property type="evidence" value="ECO:0007669"/>
    <property type="project" value="InterPro"/>
</dbReference>
<organism evidence="4 5">
    <name type="scientific">Romanomermis culicivorax</name>
    <name type="common">Nematode worm</name>
    <dbReference type="NCBI Taxonomy" id="13658"/>
    <lineage>
        <taxon>Eukaryota</taxon>
        <taxon>Metazoa</taxon>
        <taxon>Ecdysozoa</taxon>
        <taxon>Nematoda</taxon>
        <taxon>Enoplea</taxon>
        <taxon>Dorylaimia</taxon>
        <taxon>Mermithida</taxon>
        <taxon>Mermithoidea</taxon>
        <taxon>Mermithidae</taxon>
        <taxon>Romanomermis</taxon>
    </lineage>
</organism>
<keyword evidence="4" id="KW-1185">Reference proteome</keyword>
<protein>
    <submittedName>
        <fullName evidence="5">CCHC-type domain-containing protein</fullName>
    </submittedName>
</protein>
<keyword evidence="1" id="KW-0479">Metal-binding</keyword>
<feature type="domain" description="CCHC-type" evidence="3">
    <location>
        <begin position="16"/>
        <end position="29"/>
    </location>
</feature>
<evidence type="ECO:0000313" key="5">
    <source>
        <dbReference type="WBParaSite" id="nRc.2.0.1.t28398-RA"/>
    </source>
</evidence>
<sequence length="101" mass="11861">MSKLFERKTTPASASCTYCGKSGHLENMCCKKRRDDQQKNSYPRKPNTWKTNTGYRWPYSENQWSNQSPPTPQNNFGRSNNSCFNCSERNHLARHWTAPRK</sequence>
<evidence type="ECO:0000259" key="3">
    <source>
        <dbReference type="PROSITE" id="PS50158"/>
    </source>
</evidence>
<dbReference type="AlphaFoldDB" id="A0A915JQL6"/>